<organism evidence="1 2">
    <name type="scientific">Roseateles depolymerans</name>
    <dbReference type="NCBI Taxonomy" id="76731"/>
    <lineage>
        <taxon>Bacteria</taxon>
        <taxon>Pseudomonadati</taxon>
        <taxon>Pseudomonadota</taxon>
        <taxon>Betaproteobacteria</taxon>
        <taxon>Burkholderiales</taxon>
        <taxon>Sphaerotilaceae</taxon>
        <taxon>Roseateles</taxon>
    </lineage>
</organism>
<dbReference type="EMBL" id="CP013729">
    <property type="protein sequence ID" value="ALV09106.1"/>
    <property type="molecule type" value="Genomic_DNA"/>
</dbReference>
<dbReference type="KEGG" id="rdp:RD2015_4665"/>
<gene>
    <name evidence="1" type="ORF">RD2015_4665</name>
</gene>
<reference evidence="1 2" key="1">
    <citation type="submission" date="2015-12" db="EMBL/GenBank/DDBJ databases">
        <title>Complete genome of Roseateles depolymerans KCTC 42856.</title>
        <authorList>
            <person name="Kim K.M."/>
        </authorList>
    </citation>
    <scope>NUCLEOTIDE SEQUENCE [LARGE SCALE GENOMIC DNA]</scope>
    <source>
        <strain evidence="1 2">KCTC 42856</strain>
    </source>
</reference>
<name>A0A0U3LRP2_9BURK</name>
<evidence type="ECO:0000313" key="1">
    <source>
        <dbReference type="EMBL" id="ALV09106.1"/>
    </source>
</evidence>
<dbReference type="RefSeq" id="WP_232309876.1">
    <property type="nucleotide sequence ID" value="NZ_CP013729.1"/>
</dbReference>
<accession>A0A0U3LRP2</accession>
<keyword evidence="2" id="KW-1185">Reference proteome</keyword>
<protein>
    <submittedName>
        <fullName evidence="1">Uncharacterized protein</fullName>
    </submittedName>
</protein>
<sequence>MAAIANVVVRQQKARGFATVAQFLKTDKTFAFAASDGNDRHKLLKNSSDKVVMASPGMSMAVRAARNALDPNGKDYSNGGYFWDGADIATNYDAHVKVKDGIKFTDPKHNIYNIKETVVPGEEWWLDAKRKPTRLRGKWNYKYESTAAYGGTIFWKYNADFLQATGNKVHK</sequence>
<evidence type="ECO:0000313" key="2">
    <source>
        <dbReference type="Proteomes" id="UP000060699"/>
    </source>
</evidence>
<dbReference type="AlphaFoldDB" id="A0A0U3LRP2"/>
<dbReference type="Proteomes" id="UP000060699">
    <property type="component" value="Chromosome"/>
</dbReference>
<proteinExistence type="predicted"/>